<dbReference type="UniPathway" id="UPA00139">
    <property type="reaction ID" value="UER00337"/>
</dbReference>
<dbReference type="InterPro" id="IPR036951">
    <property type="entry name" value="ArAA_hydroxylase_sf"/>
</dbReference>
<dbReference type="RefSeq" id="WP_084758289.1">
    <property type="nucleotide sequence ID" value="NZ_CP012700.1"/>
</dbReference>
<name>A0A0N9UC70_SPHMC</name>
<evidence type="ECO:0000256" key="4">
    <source>
        <dbReference type="ARBA" id="ARBA00009712"/>
    </source>
</evidence>
<comment type="catalytic activity">
    <reaction evidence="1">
        <text>(6R)-L-erythro-5,6,7,8-tetrahydrobiopterin + L-phenylalanine + O2 = (4aS,6R)-4a-hydroxy-L-erythro-5,6,7,8-tetrahydrobiopterin + L-tyrosine</text>
        <dbReference type="Rhea" id="RHEA:20273"/>
        <dbReference type="ChEBI" id="CHEBI:15379"/>
        <dbReference type="ChEBI" id="CHEBI:15642"/>
        <dbReference type="ChEBI" id="CHEBI:58095"/>
        <dbReference type="ChEBI" id="CHEBI:58315"/>
        <dbReference type="ChEBI" id="CHEBI:59560"/>
        <dbReference type="EC" id="1.14.16.1"/>
    </reaction>
</comment>
<evidence type="ECO:0000313" key="16">
    <source>
        <dbReference type="EMBL" id="ALH80928.1"/>
    </source>
</evidence>
<keyword evidence="10" id="KW-0503">Monooxygenase</keyword>
<feature type="binding site" evidence="13">
    <location>
        <position position="129"/>
    </location>
    <ligand>
        <name>Fe cation</name>
        <dbReference type="ChEBI" id="CHEBI:24875"/>
    </ligand>
</feature>
<evidence type="ECO:0000256" key="12">
    <source>
        <dbReference type="ARBA" id="ARBA00029922"/>
    </source>
</evidence>
<feature type="domain" description="Biopterin-dependent aromatic amino acid hydroxylase family profile" evidence="15">
    <location>
        <begin position="1"/>
        <end position="295"/>
    </location>
</feature>
<dbReference type="Pfam" id="PF00351">
    <property type="entry name" value="Biopterin_H"/>
    <property type="match status" value="1"/>
</dbReference>
<reference evidence="16 17" key="1">
    <citation type="journal article" date="2015" name="Genome Announc.">
        <title>Complete Genome Sequence of Polypropylene Glycol- and Polyethylene Glycol-Degrading Sphingopyxis macrogoltabida Strain EY-1.</title>
        <authorList>
            <person name="Ohtsubo Y."/>
            <person name="Nagata Y."/>
            <person name="Numata M."/>
            <person name="Tsuchikane K."/>
            <person name="Hosoyama A."/>
            <person name="Yamazoe A."/>
            <person name="Tsuda M."/>
            <person name="Fujita N."/>
            <person name="Kawai F."/>
        </authorList>
    </citation>
    <scope>NUCLEOTIDE SEQUENCE [LARGE SCALE GENOMIC DNA]</scope>
    <source>
        <strain evidence="16 17">EY-1</strain>
    </source>
</reference>
<evidence type="ECO:0000256" key="8">
    <source>
        <dbReference type="ARBA" id="ARBA00023002"/>
    </source>
</evidence>
<feature type="binding site" evidence="13">
    <location>
        <position position="134"/>
    </location>
    <ligand>
        <name>Fe cation</name>
        <dbReference type="ChEBI" id="CHEBI:24875"/>
    </ligand>
</feature>
<evidence type="ECO:0000256" key="3">
    <source>
        <dbReference type="ARBA" id="ARBA00005088"/>
    </source>
</evidence>
<feature type="binding site" evidence="13">
    <location>
        <position position="175"/>
    </location>
    <ligand>
        <name>Fe cation</name>
        <dbReference type="ChEBI" id="CHEBI:24875"/>
    </ligand>
</feature>
<evidence type="ECO:0000256" key="2">
    <source>
        <dbReference type="ARBA" id="ARBA00001954"/>
    </source>
</evidence>
<dbReference type="PATRIC" id="fig|33050.5.peg.2333"/>
<evidence type="ECO:0000313" key="17">
    <source>
        <dbReference type="Proteomes" id="UP000058074"/>
    </source>
</evidence>
<dbReference type="GO" id="GO:0005506">
    <property type="term" value="F:iron ion binding"/>
    <property type="evidence" value="ECO:0007669"/>
    <property type="project" value="InterPro"/>
</dbReference>
<evidence type="ECO:0000256" key="10">
    <source>
        <dbReference type="ARBA" id="ARBA00023033"/>
    </source>
</evidence>
<dbReference type="InterPro" id="IPR036329">
    <property type="entry name" value="Aro-AA_hydroxylase_C_sf"/>
</dbReference>
<dbReference type="PROSITE" id="PS00367">
    <property type="entry name" value="BH4_AAA_HYDROXYL_1"/>
    <property type="match status" value="1"/>
</dbReference>
<dbReference type="SUPFAM" id="SSF56534">
    <property type="entry name" value="Aromatic aminoacid monoxygenases, catalytic and oligomerization domains"/>
    <property type="match status" value="1"/>
</dbReference>
<evidence type="ECO:0000256" key="13">
    <source>
        <dbReference type="PIRSR" id="PIRSR601273-2"/>
    </source>
</evidence>
<organism evidence="16 17">
    <name type="scientific">Sphingopyxis macrogoltabida</name>
    <name type="common">Sphingomonas macrogoltabidus</name>
    <dbReference type="NCBI Taxonomy" id="33050"/>
    <lineage>
        <taxon>Bacteria</taxon>
        <taxon>Pseudomonadati</taxon>
        <taxon>Pseudomonadota</taxon>
        <taxon>Alphaproteobacteria</taxon>
        <taxon>Sphingomonadales</taxon>
        <taxon>Sphingomonadaceae</taxon>
        <taxon>Sphingopyxis</taxon>
    </lineage>
</organism>
<evidence type="ECO:0000256" key="1">
    <source>
        <dbReference type="ARBA" id="ARBA00001060"/>
    </source>
</evidence>
<dbReference type="PRINTS" id="PR00372">
    <property type="entry name" value="FYWHYDRXLASE"/>
</dbReference>
<keyword evidence="11" id="KW-0585">Phenylalanine catabolism</keyword>
<dbReference type="KEGG" id="smag:AN936_11280"/>
<evidence type="ECO:0000256" key="7">
    <source>
        <dbReference type="ARBA" id="ARBA00022723"/>
    </source>
</evidence>
<proteinExistence type="inferred from homology"/>
<keyword evidence="9 13" id="KW-0408">Iron</keyword>
<keyword evidence="7 13" id="KW-0479">Metal-binding</keyword>
<gene>
    <name evidence="16" type="ORF">AN936_11280</name>
</gene>
<dbReference type="PANTHER" id="PTHR11473">
    <property type="entry name" value="AROMATIC AMINO ACID HYDROXYLASE"/>
    <property type="match status" value="1"/>
</dbReference>
<keyword evidence="8" id="KW-0560">Oxidoreductase</keyword>
<dbReference type="InterPro" id="IPR019774">
    <property type="entry name" value="Aromatic-AA_hydroxylase_C"/>
</dbReference>
<evidence type="ECO:0000256" key="5">
    <source>
        <dbReference type="ARBA" id="ARBA00011995"/>
    </source>
</evidence>
<dbReference type="InterPro" id="IPR018301">
    <property type="entry name" value="ArAA_hydroxylase_Fe/CU_BS"/>
</dbReference>
<dbReference type="EC" id="1.14.16.1" evidence="5"/>
<dbReference type="PANTHER" id="PTHR11473:SF24">
    <property type="entry name" value="PHENYLALANINE-4-HYDROXYLASE"/>
    <property type="match status" value="1"/>
</dbReference>
<evidence type="ECO:0000256" key="6">
    <source>
        <dbReference type="ARBA" id="ARBA00020276"/>
    </source>
</evidence>
<dbReference type="NCBIfam" id="TIGR01267">
    <property type="entry name" value="Phe4hydrox_mono"/>
    <property type="match status" value="1"/>
</dbReference>
<comment type="similarity">
    <text evidence="4">Belongs to the biopterin-dependent aromatic amino acid hydroxylase family.</text>
</comment>
<dbReference type="InterPro" id="IPR005960">
    <property type="entry name" value="Phe-4-hydroxylase_mono"/>
</dbReference>
<dbReference type="Gene3D" id="1.10.800.10">
    <property type="entry name" value="Aromatic amino acid hydroxylase"/>
    <property type="match status" value="1"/>
</dbReference>
<dbReference type="GO" id="GO:0004505">
    <property type="term" value="F:phenylalanine 4-monooxygenase activity"/>
    <property type="evidence" value="ECO:0007669"/>
    <property type="project" value="UniProtKB-EC"/>
</dbReference>
<dbReference type="PROSITE" id="PS51410">
    <property type="entry name" value="BH4_AAA_HYDROXYL_2"/>
    <property type="match status" value="1"/>
</dbReference>
<dbReference type="AlphaFoldDB" id="A0A0N9UC70"/>
<evidence type="ECO:0000256" key="11">
    <source>
        <dbReference type="ARBA" id="ARBA00023232"/>
    </source>
</evidence>
<dbReference type="OrthoDB" id="9780502at2"/>
<comment type="cofactor">
    <cofactor evidence="2 13">
        <name>Fe(2+)</name>
        <dbReference type="ChEBI" id="CHEBI:29033"/>
    </cofactor>
</comment>
<sequence length="295" mass="32640">MAATHIFDAPPEGVAADWTMPQDWPAFTAAQHATWRTLFEQQSAALPGYACADFLSGLDILRAVPAGVPDCAALNRHLKPATGWEIVAVPGWIPNEPFFEHLANKRFPAANFLRPPEQIGYSEEPDMFHDIFGHVPMLTNPAFSEFLVAYGQAGLRAEKLGASDFLGRLWLYTTEFGLVVEDGELRAFGGGLLSSYAETVAALTSPEPRRIWLDIERVMRTKYHFDEFQRIYFVVEGFEALLAATEESDFSSIYSRIGDDIPLEPEDAFPGDRAYDGPLQPVRPGPAFMNGGARP</sequence>
<feature type="region of interest" description="Disordered" evidence="14">
    <location>
        <begin position="266"/>
        <end position="295"/>
    </location>
</feature>
<comment type="pathway">
    <text evidence="3">Amino-acid degradation; L-phenylalanine degradation; acetoacetate and fumarate from L-phenylalanine: step 1/6.</text>
</comment>
<evidence type="ECO:0000256" key="14">
    <source>
        <dbReference type="SAM" id="MobiDB-lite"/>
    </source>
</evidence>
<dbReference type="Proteomes" id="UP000058074">
    <property type="component" value="Chromosome"/>
</dbReference>
<dbReference type="CDD" id="cd03348">
    <property type="entry name" value="pro_PheOH"/>
    <property type="match status" value="1"/>
</dbReference>
<evidence type="ECO:0000256" key="9">
    <source>
        <dbReference type="ARBA" id="ARBA00023004"/>
    </source>
</evidence>
<protein>
    <recommendedName>
        <fullName evidence="6">Phenylalanine-4-hydroxylase</fullName>
        <ecNumber evidence="5">1.14.16.1</ecNumber>
    </recommendedName>
    <alternativeName>
        <fullName evidence="12">Phe-4-monooxygenase</fullName>
    </alternativeName>
</protein>
<dbReference type="GO" id="GO:0006559">
    <property type="term" value="P:L-phenylalanine catabolic process"/>
    <property type="evidence" value="ECO:0007669"/>
    <property type="project" value="UniProtKB-UniPathway"/>
</dbReference>
<dbReference type="InterPro" id="IPR001273">
    <property type="entry name" value="ArAA_hydroxylase"/>
</dbReference>
<accession>A0A0N9UC70</accession>
<evidence type="ECO:0000259" key="15">
    <source>
        <dbReference type="PROSITE" id="PS51410"/>
    </source>
</evidence>
<dbReference type="EMBL" id="CP012700">
    <property type="protein sequence ID" value="ALH80928.1"/>
    <property type="molecule type" value="Genomic_DNA"/>
</dbReference>